<dbReference type="PANTHER" id="PTHR43345:SF2">
    <property type="entry name" value="3-ISOPROPYLMALATE DEHYDRATASE SMALL SUBUNIT 1"/>
    <property type="match status" value="1"/>
</dbReference>
<dbReference type="NCBIfam" id="TIGR02087">
    <property type="entry name" value="LEUD_arch"/>
    <property type="match status" value="1"/>
</dbReference>
<dbReference type="Proteomes" id="UP001501612">
    <property type="component" value="Unassembled WGS sequence"/>
</dbReference>
<dbReference type="InterPro" id="IPR015928">
    <property type="entry name" value="Aconitase/3IPM_dehydase_swvl"/>
</dbReference>
<evidence type="ECO:0000256" key="4">
    <source>
        <dbReference type="SAM" id="MobiDB-lite"/>
    </source>
</evidence>
<dbReference type="SUPFAM" id="SSF52016">
    <property type="entry name" value="LeuD/IlvD-like"/>
    <property type="match status" value="1"/>
</dbReference>
<evidence type="ECO:0000313" key="5">
    <source>
        <dbReference type="EMBL" id="GAA1928773.1"/>
    </source>
</evidence>
<dbReference type="InterPro" id="IPR011827">
    <property type="entry name" value="LeuD_type2/HacB/DmdB"/>
</dbReference>
<dbReference type="RefSeq" id="WP_344008772.1">
    <property type="nucleotide sequence ID" value="NZ_BAAAMY010000010.1"/>
</dbReference>
<gene>
    <name evidence="5" type="ORF">GCM10009737_33360</name>
</gene>
<sequence>MSASTDTGPASSAPATGPAVPSVFRGRVAWVFGDDFDIDLVIGVENIKYYDPDKLRSVLMTAYDPAFVDDVRDGDVIVGGRNFGYGHPHYPAMIAMRNAGIVAVVAESFAPGFWRGELYQGMPMVTVPGISDLVERWDDVVVDWKSASVTVTRTGRTVQGTPPSRHAVNVTEAGGGLNLLKQQYGPGSPTPPPAAAPVGDVESPLAVRTTPAASPAADGVTPDGSTAAG</sequence>
<evidence type="ECO:0000256" key="3">
    <source>
        <dbReference type="ARBA" id="ARBA00033368"/>
    </source>
</evidence>
<evidence type="ECO:0000256" key="2">
    <source>
        <dbReference type="ARBA" id="ARBA00031631"/>
    </source>
</evidence>
<accession>A0ABN2PRR5</accession>
<dbReference type="EMBL" id="BAAAMY010000010">
    <property type="protein sequence ID" value="GAA1928773.1"/>
    <property type="molecule type" value="Genomic_DNA"/>
</dbReference>
<evidence type="ECO:0000313" key="6">
    <source>
        <dbReference type="Proteomes" id="UP001501612"/>
    </source>
</evidence>
<comment type="caution">
    <text evidence="5">The sequence shown here is derived from an EMBL/GenBank/DDBJ whole genome shotgun (WGS) entry which is preliminary data.</text>
</comment>
<dbReference type="PANTHER" id="PTHR43345">
    <property type="entry name" value="3-ISOPROPYLMALATE DEHYDRATASE SMALL SUBUNIT 2-RELATED-RELATED"/>
    <property type="match status" value="1"/>
</dbReference>
<evidence type="ECO:0000256" key="1">
    <source>
        <dbReference type="ARBA" id="ARBA00023239"/>
    </source>
</evidence>
<name>A0ABN2PRR5_9ACTN</name>
<keyword evidence="6" id="KW-1185">Reference proteome</keyword>
<protein>
    <recommendedName>
        <fullName evidence="2">Alpha-IPM isomerase</fullName>
    </recommendedName>
    <alternativeName>
        <fullName evidence="3">Isopropylmalate isomerase</fullName>
    </alternativeName>
</protein>
<reference evidence="5 6" key="1">
    <citation type="journal article" date="2019" name="Int. J. Syst. Evol. Microbiol.">
        <title>The Global Catalogue of Microorganisms (GCM) 10K type strain sequencing project: providing services to taxonomists for standard genome sequencing and annotation.</title>
        <authorList>
            <consortium name="The Broad Institute Genomics Platform"/>
            <consortium name="The Broad Institute Genome Sequencing Center for Infectious Disease"/>
            <person name="Wu L."/>
            <person name="Ma J."/>
        </authorList>
    </citation>
    <scope>NUCLEOTIDE SEQUENCE [LARGE SCALE GENOMIC DNA]</scope>
    <source>
        <strain evidence="5 6">JCM 14046</strain>
    </source>
</reference>
<organism evidence="5 6">
    <name type="scientific">Nocardioides lentus</name>
    <dbReference type="NCBI Taxonomy" id="338077"/>
    <lineage>
        <taxon>Bacteria</taxon>
        <taxon>Bacillati</taxon>
        <taxon>Actinomycetota</taxon>
        <taxon>Actinomycetes</taxon>
        <taxon>Propionibacteriales</taxon>
        <taxon>Nocardioidaceae</taxon>
        <taxon>Nocardioides</taxon>
    </lineage>
</organism>
<keyword evidence="1" id="KW-0456">Lyase</keyword>
<dbReference type="Gene3D" id="3.20.19.10">
    <property type="entry name" value="Aconitase, domain 4"/>
    <property type="match status" value="1"/>
</dbReference>
<dbReference type="InterPro" id="IPR050075">
    <property type="entry name" value="LeuD"/>
</dbReference>
<proteinExistence type="predicted"/>
<feature type="region of interest" description="Disordered" evidence="4">
    <location>
        <begin position="181"/>
        <end position="229"/>
    </location>
</feature>